<accession>A0A2Z4IT27</accession>
<sequence length="638" mass="70096">MTEAGEQIQLVRDATFVRLGRNGDIQGVSGRAPDGLFLNDARHLSRWRLTVDGNAPTTLTPSRTAENGDTSTCVLTPAGTRDEPPAYAVFREQTLTAGTFTEHLRFVSNRPEPVTAELALSVDADFADLFELRADDRHFAKPDVVRSGHTTDDGIRLEYRRGEWQARTTVSCRPAPEVVVEAPGEQSSRTLRWRLRLEPHAEAELHLTVRAQPHGSRHIPQAERIERPQLADSADDLMRAADQGLADLDLLTIAATGVDGQDVFVPAAGIPWFLTLFGRDSLITSYFLLPHRPETAAATLSALAATQGQRHDAFSGEQPGRIVHETRRGELAHFRQVPYGRYYGTVDATPLFLVLLHAHYEATGDRSLAVRLEQHARQAVDWMLTDGGLDSHGYLVYTPDPNGLINQNWKDSADAICFSDGTPAEGPIAVSEVQGYAYDALIRTARLAHDVWADETYAARLRDLAGRLRDRFLRDFWMPGVDFPALALDGAGRQVDVLASDAGHLLWSGILDEDRGRRVGRRLLEPDFFSGWAIRTLAAGQKPYHPLSYHRGSAWPHDNGLIALGLARHGLLEEVRRLSEGLTAAAARYGYRLPEVLAGYDRSATASPVPYPHSCSPQAWAAATPLALRTALGQVGAL</sequence>
<dbReference type="GO" id="GO:0005975">
    <property type="term" value="P:carbohydrate metabolic process"/>
    <property type="evidence" value="ECO:0007669"/>
    <property type="project" value="InterPro"/>
</dbReference>
<dbReference type="InterPro" id="IPR008928">
    <property type="entry name" value="6-hairpin_glycosidase_sf"/>
</dbReference>
<evidence type="ECO:0000313" key="3">
    <source>
        <dbReference type="EMBL" id="AWW35768.1"/>
    </source>
</evidence>
<protein>
    <submittedName>
        <fullName evidence="3">Aminotransferase</fullName>
    </submittedName>
</protein>
<dbReference type="SUPFAM" id="SSF48208">
    <property type="entry name" value="Six-hairpin glycosidases"/>
    <property type="match status" value="1"/>
</dbReference>
<evidence type="ECO:0000259" key="1">
    <source>
        <dbReference type="Pfam" id="PF14742"/>
    </source>
</evidence>
<keyword evidence="3" id="KW-0808">Transferase</keyword>
<feature type="domain" description="Putative glycogen debranching enzyme N-terminal" evidence="1">
    <location>
        <begin position="10"/>
        <end position="207"/>
    </location>
</feature>
<dbReference type="KEGG" id="scad:DN051_03120"/>
<evidence type="ECO:0000259" key="2">
    <source>
        <dbReference type="Pfam" id="PF22422"/>
    </source>
</evidence>
<dbReference type="InterPro" id="IPR012341">
    <property type="entry name" value="6hp_glycosidase-like_sf"/>
</dbReference>
<dbReference type="Proteomes" id="UP000249616">
    <property type="component" value="Chromosome"/>
</dbReference>
<organism evidence="3 4">
    <name type="scientific">Streptomyces cadmiisoli</name>
    <dbReference type="NCBI Taxonomy" id="2184053"/>
    <lineage>
        <taxon>Bacteria</taxon>
        <taxon>Bacillati</taxon>
        <taxon>Actinomycetota</taxon>
        <taxon>Actinomycetes</taxon>
        <taxon>Kitasatosporales</taxon>
        <taxon>Streptomycetaceae</taxon>
        <taxon>Streptomyces</taxon>
        <taxon>Streptomyces aurantiacus group</taxon>
    </lineage>
</organism>
<keyword evidence="4" id="KW-1185">Reference proteome</keyword>
<dbReference type="Pfam" id="PF14742">
    <property type="entry name" value="GDE_N_bis"/>
    <property type="match status" value="1"/>
</dbReference>
<reference evidence="3 4" key="1">
    <citation type="journal article" date="2019" name="Int. J. Syst. Evol. Microbiol.">
        <title>Streptomyces cadmiisoli sp. nov., a novel actinomycete isolated from cadmium-contaminated soil.</title>
        <authorList>
            <person name="Li K."/>
            <person name="Tang X."/>
            <person name="Zhao J."/>
            <person name="Guo Y."/>
            <person name="Tang Y."/>
            <person name="Gao J."/>
        </authorList>
    </citation>
    <scope>NUCLEOTIDE SEQUENCE [LARGE SCALE GENOMIC DNA]</scope>
    <source>
        <strain evidence="3 4">ZFG47</strain>
    </source>
</reference>
<name>A0A2Z4IT27_9ACTN</name>
<dbReference type="Pfam" id="PF22422">
    <property type="entry name" value="MGH1-like_GH"/>
    <property type="match status" value="1"/>
</dbReference>
<dbReference type="RefSeq" id="WP_112437905.1">
    <property type="nucleotide sequence ID" value="NZ_CP030073.1"/>
</dbReference>
<keyword evidence="3" id="KW-0032">Aminotransferase</keyword>
<feature type="domain" description="Mannosylglycerate hydrolase MGH1-like glycoside hydrolase" evidence="2">
    <location>
        <begin position="433"/>
        <end position="588"/>
    </location>
</feature>
<dbReference type="EMBL" id="CP030073">
    <property type="protein sequence ID" value="AWW35768.1"/>
    <property type="molecule type" value="Genomic_DNA"/>
</dbReference>
<dbReference type="AlphaFoldDB" id="A0A2Z4IT27"/>
<evidence type="ECO:0000313" key="4">
    <source>
        <dbReference type="Proteomes" id="UP000249616"/>
    </source>
</evidence>
<dbReference type="InterPro" id="IPR054491">
    <property type="entry name" value="MGH1-like_GH"/>
</dbReference>
<dbReference type="InterPro" id="IPR032856">
    <property type="entry name" value="GDE_N_bis"/>
</dbReference>
<dbReference type="Gene3D" id="1.50.10.10">
    <property type="match status" value="1"/>
</dbReference>
<proteinExistence type="predicted"/>
<gene>
    <name evidence="3" type="ORF">DN051_03120</name>
</gene>
<dbReference type="GO" id="GO:0008483">
    <property type="term" value="F:transaminase activity"/>
    <property type="evidence" value="ECO:0007669"/>
    <property type="project" value="UniProtKB-KW"/>
</dbReference>